<name>A0A9P7YV92_9HELO</name>
<organism evidence="8 9">
    <name type="scientific">Calycina marina</name>
    <dbReference type="NCBI Taxonomy" id="1763456"/>
    <lineage>
        <taxon>Eukaryota</taxon>
        <taxon>Fungi</taxon>
        <taxon>Dikarya</taxon>
        <taxon>Ascomycota</taxon>
        <taxon>Pezizomycotina</taxon>
        <taxon>Leotiomycetes</taxon>
        <taxon>Helotiales</taxon>
        <taxon>Pezizellaceae</taxon>
        <taxon>Calycina</taxon>
    </lineage>
</organism>
<accession>A0A9P7YV92</accession>
<keyword evidence="6 7" id="KW-0503">Monooxygenase</keyword>
<evidence type="ECO:0000256" key="6">
    <source>
        <dbReference type="ARBA" id="ARBA00023033"/>
    </source>
</evidence>
<evidence type="ECO:0000256" key="5">
    <source>
        <dbReference type="ARBA" id="ARBA00023004"/>
    </source>
</evidence>
<proteinExistence type="inferred from homology"/>
<evidence type="ECO:0000313" key="8">
    <source>
        <dbReference type="EMBL" id="KAG9240337.1"/>
    </source>
</evidence>
<dbReference type="GO" id="GO:0020037">
    <property type="term" value="F:heme binding"/>
    <property type="evidence" value="ECO:0007669"/>
    <property type="project" value="InterPro"/>
</dbReference>
<dbReference type="InterPro" id="IPR036396">
    <property type="entry name" value="Cyt_P450_sf"/>
</dbReference>
<dbReference type="OrthoDB" id="1470350at2759"/>
<dbReference type="PROSITE" id="PS00086">
    <property type="entry name" value="CYTOCHROME_P450"/>
    <property type="match status" value="1"/>
</dbReference>
<comment type="similarity">
    <text evidence="2 7">Belongs to the cytochrome P450 family.</text>
</comment>
<dbReference type="GO" id="GO:0016712">
    <property type="term" value="F:oxidoreductase activity, acting on paired donors, with incorporation or reduction of molecular oxygen, reduced flavin or flavoprotein as one donor, and incorporation of one atom of oxygen"/>
    <property type="evidence" value="ECO:0007669"/>
    <property type="project" value="InterPro"/>
</dbReference>
<dbReference type="Proteomes" id="UP000887226">
    <property type="component" value="Unassembled WGS sequence"/>
</dbReference>
<evidence type="ECO:0000256" key="7">
    <source>
        <dbReference type="RuleBase" id="RU000461"/>
    </source>
</evidence>
<gene>
    <name evidence="8" type="ORF">BJ878DRAFT_537187</name>
</gene>
<dbReference type="InterPro" id="IPR017972">
    <property type="entry name" value="Cyt_P450_CS"/>
</dbReference>
<keyword evidence="9" id="KW-1185">Reference proteome</keyword>
<dbReference type="AlphaFoldDB" id="A0A9P7YV92"/>
<dbReference type="SUPFAM" id="SSF48264">
    <property type="entry name" value="Cytochrome P450"/>
    <property type="match status" value="1"/>
</dbReference>
<dbReference type="InterPro" id="IPR047146">
    <property type="entry name" value="Cyt_P450_E_CYP52_fungi"/>
</dbReference>
<evidence type="ECO:0000313" key="9">
    <source>
        <dbReference type="Proteomes" id="UP000887226"/>
    </source>
</evidence>
<keyword evidence="3 7" id="KW-0479">Metal-binding</keyword>
<dbReference type="InterPro" id="IPR002974">
    <property type="entry name" value="Cyt_P450_E_CYP52_ascomycetes"/>
</dbReference>
<dbReference type="EMBL" id="MU254481">
    <property type="protein sequence ID" value="KAG9240337.1"/>
    <property type="molecule type" value="Genomic_DNA"/>
</dbReference>
<reference evidence="8" key="1">
    <citation type="journal article" date="2021" name="IMA Fungus">
        <title>Genomic characterization of three marine fungi, including Emericellopsis atlantica sp. nov. with signatures of a generalist lifestyle and marine biomass degradation.</title>
        <authorList>
            <person name="Hagestad O.C."/>
            <person name="Hou L."/>
            <person name="Andersen J.H."/>
            <person name="Hansen E.H."/>
            <person name="Altermark B."/>
            <person name="Li C."/>
            <person name="Kuhnert E."/>
            <person name="Cox R.J."/>
            <person name="Crous P.W."/>
            <person name="Spatafora J.W."/>
            <person name="Lail K."/>
            <person name="Amirebrahimi M."/>
            <person name="Lipzen A."/>
            <person name="Pangilinan J."/>
            <person name="Andreopoulos W."/>
            <person name="Hayes R.D."/>
            <person name="Ng V."/>
            <person name="Grigoriev I.V."/>
            <person name="Jackson S.A."/>
            <person name="Sutton T.D.S."/>
            <person name="Dobson A.D.W."/>
            <person name="Rama T."/>
        </authorList>
    </citation>
    <scope>NUCLEOTIDE SEQUENCE</scope>
    <source>
        <strain evidence="8">TRa3180A</strain>
    </source>
</reference>
<comment type="caution">
    <text evidence="8">The sequence shown here is derived from an EMBL/GenBank/DDBJ whole genome shotgun (WGS) entry which is preliminary data.</text>
</comment>
<dbReference type="Gene3D" id="1.10.630.10">
    <property type="entry name" value="Cytochrome P450"/>
    <property type="match status" value="1"/>
</dbReference>
<comment type="cofactor">
    <cofactor evidence="1">
        <name>heme</name>
        <dbReference type="ChEBI" id="CHEBI:30413"/>
    </cofactor>
</comment>
<dbReference type="InterPro" id="IPR001128">
    <property type="entry name" value="Cyt_P450"/>
</dbReference>
<evidence type="ECO:0000256" key="2">
    <source>
        <dbReference type="ARBA" id="ARBA00010617"/>
    </source>
</evidence>
<dbReference type="CDD" id="cd11063">
    <property type="entry name" value="CYP52"/>
    <property type="match status" value="1"/>
</dbReference>
<sequence length="511" mass="58589">MKRSLVSLLLVAFATHLIYHAITRYLERRADLSFGRRHGCQLPPELPYRWPLGLDRIKELWDSNSEGRLLAFLCSIAKDYEPRNNLSQYLLVGPRAFHVLHPKNVESLLSTNFTDYGFGVRRDVFAPLLGNGIFAQEGPAWKHSRELLRKQFVRTQYQNLDQFREHVDNLIAHMPVDGIIDLQPLFFNLTLDTTTALLLGRSVYSLRANLDQDKENRLFAESFTIAQEGLAKRFRIAPWHFLYNPPKFRRACSNVHRFIERYIRERNLQDEKIAFREESNSFIDQVAKESLSNEDLRDQLLNVLLAGRDTTACCLSWTFRLLVRHNRIMDRLRSEVSSVMGESEHPSREQIRRMPFLACVIKESLRLYPPVPLNNRTATKTTILPTGGGPDGHSPILVRRGELVVISQYVNSRRRNLFGPDADDFRPERWEGGGLSGIGWAYFPFSGGPRQCLGEDFALMEVSYTVVRLLQASSLIALPAGEKIEPVGAEKQRLTLVLSSADGCRVKIERR</sequence>
<keyword evidence="7" id="KW-0349">Heme</keyword>
<evidence type="ECO:0000256" key="3">
    <source>
        <dbReference type="ARBA" id="ARBA00022723"/>
    </source>
</evidence>
<evidence type="ECO:0000256" key="4">
    <source>
        <dbReference type="ARBA" id="ARBA00023002"/>
    </source>
</evidence>
<dbReference type="PANTHER" id="PTHR24287:SF18">
    <property type="entry name" value="CYTOCHROME P450 MONOOXYGENASE APDE-RELATED"/>
    <property type="match status" value="1"/>
</dbReference>
<dbReference type="Pfam" id="PF00067">
    <property type="entry name" value="p450"/>
    <property type="match status" value="1"/>
</dbReference>
<evidence type="ECO:0000256" key="1">
    <source>
        <dbReference type="ARBA" id="ARBA00001971"/>
    </source>
</evidence>
<dbReference type="PRINTS" id="PR00385">
    <property type="entry name" value="P450"/>
</dbReference>
<protein>
    <submittedName>
        <fullName evidence="8">Cytochrome P450</fullName>
    </submittedName>
</protein>
<dbReference type="GO" id="GO:0005506">
    <property type="term" value="F:iron ion binding"/>
    <property type="evidence" value="ECO:0007669"/>
    <property type="project" value="InterPro"/>
</dbReference>
<dbReference type="PANTHER" id="PTHR24287">
    <property type="entry name" value="P450, PUTATIVE (EUROFUNG)-RELATED"/>
    <property type="match status" value="1"/>
</dbReference>
<dbReference type="PRINTS" id="PR01239">
    <property type="entry name" value="EP450IICYP52"/>
</dbReference>
<keyword evidence="5 7" id="KW-0408">Iron</keyword>
<keyword evidence="4 7" id="KW-0560">Oxidoreductase</keyword>